<gene>
    <name evidence="2" type="primary">ankD</name>
    <name evidence="2" type="ORF">ACD661_04125</name>
</gene>
<dbReference type="Proteomes" id="UP001615550">
    <property type="component" value="Unassembled WGS sequence"/>
</dbReference>
<comment type="caution">
    <text evidence="2">The sequence shown here is derived from an EMBL/GenBank/DDBJ whole genome shotgun (WGS) entry which is preliminary data.</text>
</comment>
<evidence type="ECO:0000313" key="2">
    <source>
        <dbReference type="EMBL" id="MFJ1267746.1"/>
    </source>
</evidence>
<feature type="compositionally biased region" description="Polar residues" evidence="1">
    <location>
        <begin position="212"/>
        <end position="224"/>
    </location>
</feature>
<dbReference type="RefSeq" id="WP_400186527.1">
    <property type="nucleotide sequence ID" value="NZ_JBGORX010000001.1"/>
</dbReference>
<accession>A0ABW8D7B8</accession>
<feature type="region of interest" description="Disordered" evidence="1">
    <location>
        <begin position="212"/>
        <end position="233"/>
    </location>
</feature>
<name>A0ABW8D7B8_9GAMM</name>
<feature type="compositionally biased region" description="Basic and acidic residues" evidence="1">
    <location>
        <begin position="441"/>
        <end position="450"/>
    </location>
</feature>
<dbReference type="EMBL" id="JBGORX010000001">
    <property type="protein sequence ID" value="MFJ1267746.1"/>
    <property type="molecule type" value="Genomic_DNA"/>
</dbReference>
<sequence length="459" mass="50629">MPLNPLDVIDMLSKLYPQQESDTKKQQKMAEQQEILNRTKIENDNFFAQLNRLFLERLSEARLKTELDEAAKQAGFDNLQHALNSAQNKYGQSPLQQAFQQQDFNKAHQLMDYGAEVGPIERAAFNVALDSEAATSAGFQRPSAKDDNALHPVKNFGLTLGVEMMSKDGTFSQLAEIGPTYNMISESVAKYAEREPKFKEISEAFDFSNKTAGFSSSTPRNSPQAGEKMADRISQGKITTIPVSCEGHAMGLSVVPDGPGSKSGYMVFTNRGTGAEGNPGTQIYRIDDLSKVDSKFINSMMNGHAQGQSHGAIMKQIHDVAGNKPPIHQISQQGQKCDNCTIANPRSNVHGILLCQKALEKGGFDKLDAQDHQNAKTDYKKFSNGMRADKVDELVAAIAKNPKDEDLSNMAKEYLKKTAHKDGDEVNRIRDKLEGALSRTADSRAQHDQNYEPPMSAPR</sequence>
<feature type="region of interest" description="Disordered" evidence="1">
    <location>
        <begin position="418"/>
        <end position="459"/>
    </location>
</feature>
<reference evidence="2 3" key="1">
    <citation type="submission" date="2024-08" db="EMBL/GenBank/DDBJ databases">
        <title>Draft Genome Sequence of Legionella lytica strain DSB2004, Isolated From a Fire Sprinkler System.</title>
        <authorList>
            <person name="Everhart A.D."/>
            <person name="Kidane D.T."/>
            <person name="Farone A.L."/>
            <person name="Farone M.B."/>
        </authorList>
    </citation>
    <scope>NUCLEOTIDE SEQUENCE [LARGE SCALE GENOMIC DNA]</scope>
    <source>
        <strain evidence="2 3">DSB2004</strain>
    </source>
</reference>
<evidence type="ECO:0000313" key="3">
    <source>
        <dbReference type="Proteomes" id="UP001615550"/>
    </source>
</evidence>
<keyword evidence="3" id="KW-1185">Reference proteome</keyword>
<dbReference type="InterPro" id="IPR049968">
    <property type="entry name" value="T4SS_AnkD"/>
</dbReference>
<evidence type="ECO:0000256" key="1">
    <source>
        <dbReference type="SAM" id="MobiDB-lite"/>
    </source>
</evidence>
<protein>
    <submittedName>
        <fullName evidence="2">Dot/Icm T4SS effector AnkD/LegA15</fullName>
    </submittedName>
</protein>
<feature type="compositionally biased region" description="Basic and acidic residues" evidence="1">
    <location>
        <begin position="418"/>
        <end position="434"/>
    </location>
</feature>
<dbReference type="NCBIfam" id="NF043020">
    <property type="entry name" value="T4SS_AnkD"/>
    <property type="match status" value="1"/>
</dbReference>
<proteinExistence type="predicted"/>
<organism evidence="2 3">
    <name type="scientific">Legionella lytica</name>
    <dbReference type="NCBI Taxonomy" id="96232"/>
    <lineage>
        <taxon>Bacteria</taxon>
        <taxon>Pseudomonadati</taxon>
        <taxon>Pseudomonadota</taxon>
        <taxon>Gammaproteobacteria</taxon>
        <taxon>Legionellales</taxon>
        <taxon>Legionellaceae</taxon>
        <taxon>Legionella</taxon>
    </lineage>
</organism>